<name>A0A1X1CNV7_9GAMM</name>
<comment type="caution">
    <text evidence="1">The sequence shown here is derived from an EMBL/GenBank/DDBJ whole genome shotgun (WGS) entry which is preliminary data.</text>
</comment>
<sequence>MAIHNVLKTIYINNDHDEFLRYEIVGDENDDVSYAMAFVEVKVEHEGFSFSVWSKLDNITLDHLSPKRTGFQTEVRTAPYPGKTISSAIDECKKHRARWSR</sequence>
<proteinExistence type="predicted"/>
<dbReference type="Proteomes" id="UP000193558">
    <property type="component" value="Unassembled WGS sequence"/>
</dbReference>
<protein>
    <submittedName>
        <fullName evidence="1">Uncharacterized protein</fullName>
    </submittedName>
</protein>
<gene>
    <name evidence="1" type="ORF">HA51_24040</name>
</gene>
<evidence type="ECO:0000313" key="2">
    <source>
        <dbReference type="Proteomes" id="UP000193558"/>
    </source>
</evidence>
<evidence type="ECO:0000313" key="1">
    <source>
        <dbReference type="EMBL" id="ORM66113.1"/>
    </source>
</evidence>
<dbReference type="RefSeq" id="WP_084937871.1">
    <property type="nucleotide sequence ID" value="NZ_MLFR01000039.1"/>
</dbReference>
<reference evidence="1 2" key="1">
    <citation type="journal article" date="2017" name="Antonie Van Leeuwenhoek">
        <title>Phylogenomic resolution of the bacterial genus Pantoea and its relationship with Erwinia and Tatumella.</title>
        <authorList>
            <person name="Palmer M."/>
            <person name="Steenkamp E.T."/>
            <person name="Coetzee M.P."/>
            <person name="Chan W.Y."/>
            <person name="van Zyl E."/>
            <person name="De Maayer P."/>
            <person name="Coutinho T.A."/>
            <person name="Blom J."/>
            <person name="Smits T.H."/>
            <person name="Duffy B."/>
            <person name="Venter S.N."/>
        </authorList>
    </citation>
    <scope>NUCLEOTIDE SEQUENCE [LARGE SCALE GENOMIC DNA]</scope>
    <source>
        <strain evidence="1 2">LMG 26275</strain>
    </source>
</reference>
<dbReference type="EMBL" id="MLFR01000039">
    <property type="protein sequence ID" value="ORM66113.1"/>
    <property type="molecule type" value="Genomic_DNA"/>
</dbReference>
<dbReference type="AlphaFoldDB" id="A0A1X1CNV7"/>
<accession>A0A1X1CNV7</accession>
<dbReference type="OrthoDB" id="6468758at2"/>
<organism evidence="1 2">
    <name type="scientific">Pantoea rwandensis</name>
    <dbReference type="NCBI Taxonomy" id="1076550"/>
    <lineage>
        <taxon>Bacteria</taxon>
        <taxon>Pseudomonadati</taxon>
        <taxon>Pseudomonadota</taxon>
        <taxon>Gammaproteobacteria</taxon>
        <taxon>Enterobacterales</taxon>
        <taxon>Erwiniaceae</taxon>
        <taxon>Pantoea</taxon>
    </lineage>
</organism>